<accession>A0AAW9QGY6</accession>
<name>A0AAW9QGY6_9BURK</name>
<keyword evidence="2" id="KW-0732">Signal</keyword>
<gene>
    <name evidence="3" type="ORF">V4F39_12115</name>
</gene>
<dbReference type="Proteomes" id="UP001336250">
    <property type="component" value="Unassembled WGS sequence"/>
</dbReference>
<proteinExistence type="predicted"/>
<feature type="signal peptide" evidence="2">
    <location>
        <begin position="1"/>
        <end position="24"/>
    </location>
</feature>
<feature type="region of interest" description="Disordered" evidence="1">
    <location>
        <begin position="196"/>
        <end position="219"/>
    </location>
</feature>
<organism evidence="3 4">
    <name type="scientific">Aquincola agrisoli</name>
    <dbReference type="NCBI Taxonomy" id="3119538"/>
    <lineage>
        <taxon>Bacteria</taxon>
        <taxon>Pseudomonadati</taxon>
        <taxon>Pseudomonadota</taxon>
        <taxon>Betaproteobacteria</taxon>
        <taxon>Burkholderiales</taxon>
        <taxon>Sphaerotilaceae</taxon>
        <taxon>Aquincola</taxon>
    </lineage>
</organism>
<protein>
    <recommendedName>
        <fullName evidence="5">Alginate export domain-containing protein</fullName>
    </recommendedName>
</protein>
<dbReference type="RefSeq" id="WP_332289688.1">
    <property type="nucleotide sequence ID" value="NZ_JAZIBG010000028.1"/>
</dbReference>
<keyword evidence="4" id="KW-1185">Reference proteome</keyword>
<evidence type="ECO:0000313" key="3">
    <source>
        <dbReference type="EMBL" id="MEF7614657.1"/>
    </source>
</evidence>
<dbReference type="AlphaFoldDB" id="A0AAW9QGY6"/>
<evidence type="ECO:0000256" key="1">
    <source>
        <dbReference type="SAM" id="MobiDB-lite"/>
    </source>
</evidence>
<comment type="caution">
    <text evidence="3">The sequence shown here is derived from an EMBL/GenBank/DDBJ whole genome shotgun (WGS) entry which is preliminary data.</text>
</comment>
<reference evidence="3 4" key="1">
    <citation type="submission" date="2024-02" db="EMBL/GenBank/DDBJ databases">
        <title>Genome sequence of Aquincola sp. MAHUQ-54.</title>
        <authorList>
            <person name="Huq M.A."/>
        </authorList>
    </citation>
    <scope>NUCLEOTIDE SEQUENCE [LARGE SCALE GENOMIC DNA]</scope>
    <source>
        <strain evidence="3 4">MAHUQ-54</strain>
    </source>
</reference>
<evidence type="ECO:0008006" key="5">
    <source>
        <dbReference type="Google" id="ProtNLM"/>
    </source>
</evidence>
<evidence type="ECO:0000256" key="2">
    <source>
        <dbReference type="SAM" id="SignalP"/>
    </source>
</evidence>
<evidence type="ECO:0000313" key="4">
    <source>
        <dbReference type="Proteomes" id="UP001336250"/>
    </source>
</evidence>
<dbReference type="EMBL" id="JAZIBG010000028">
    <property type="protein sequence ID" value="MEF7614657.1"/>
    <property type="molecule type" value="Genomic_DNA"/>
</dbReference>
<sequence length="438" mass="47722">MPLHALRRLAAACLLALPAAALQAANDGIDAALDLADEAPAPASPAAAPVAAKPWALQIEASALDTTRRDDGRSPHSLLALDFSLDQSLARDWRGVLAWRADVSDPLADRRSTASTLKEAYVRWQPQPQALLELGRVNLRNGSAYGWNPTDFFKTQSVRSLVSAEPESLRKNRFGSVMLRGQVLWTGGSASLALSPRLAGRRPDGSLPTSDLAGRSLDDDSLARTNGSDRWLLTASHQLGERSQVQGLLFGGEGQSVQAGIDFSALVGQATTVHAEWAGGRLEPLLDRALATDGGRRFRSRAALGLTHTFPIDLSVTVEAYYNEAAPSRGQWRALGAASPSALGHALLWSWAQQEQPSREAVFVHAIWRNVVRHRLDLSGFVQADTDAGGRQYWLEARQRFDAWDLALRWQQQTGPAWTRFGAVPERRTVQLLAAFYY</sequence>
<feature type="chain" id="PRO_5043454770" description="Alginate export domain-containing protein" evidence="2">
    <location>
        <begin position="25"/>
        <end position="438"/>
    </location>
</feature>